<dbReference type="GO" id="GO:0046872">
    <property type="term" value="F:metal ion binding"/>
    <property type="evidence" value="ECO:0007669"/>
    <property type="project" value="UniProtKB-KW"/>
</dbReference>
<dbReference type="PANTHER" id="PTHR30037:SF4">
    <property type="entry name" value="DNA-3-METHYLADENINE GLYCOSYLASE I"/>
    <property type="match status" value="1"/>
</dbReference>
<dbReference type="InterPro" id="IPR052891">
    <property type="entry name" value="DNA-3mA_glycosylase"/>
</dbReference>
<keyword evidence="1" id="KW-0862">Zinc</keyword>
<dbReference type="InterPro" id="IPR005019">
    <property type="entry name" value="Adenine_glyco"/>
</dbReference>
<dbReference type="GO" id="GO:0006284">
    <property type="term" value="P:base-excision repair"/>
    <property type="evidence" value="ECO:0007669"/>
    <property type="project" value="InterPro"/>
</dbReference>
<accession>A0A6G8B191</accession>
<dbReference type="AlphaFoldDB" id="A0A6G8B191"/>
<dbReference type="Gene3D" id="1.10.340.30">
    <property type="entry name" value="Hypothetical protein, domain 2"/>
    <property type="match status" value="1"/>
</dbReference>
<feature type="binding site" evidence="1">
    <location>
        <position position="5"/>
    </location>
    <ligand>
        <name>Zn(2+)</name>
        <dbReference type="ChEBI" id="CHEBI:29105"/>
    </ligand>
</feature>
<feature type="binding site" evidence="1">
    <location>
        <position position="19"/>
    </location>
    <ligand>
        <name>Zn(2+)</name>
        <dbReference type="ChEBI" id="CHEBI:29105"/>
    </ligand>
</feature>
<keyword evidence="1" id="KW-0479">Metal-binding</keyword>
<gene>
    <name evidence="2" type="ORF">G7084_06725</name>
</gene>
<evidence type="ECO:0000256" key="1">
    <source>
        <dbReference type="PIRSR" id="PIRSR605019-1"/>
    </source>
</evidence>
<name>A0A6G8B191_9LACO</name>
<dbReference type="KEGG" id="wco:G7084_06725"/>
<evidence type="ECO:0000313" key="2">
    <source>
        <dbReference type="EMBL" id="QIL51016.1"/>
    </source>
</evidence>
<dbReference type="SUPFAM" id="SSF48150">
    <property type="entry name" value="DNA-glycosylase"/>
    <property type="match status" value="1"/>
</dbReference>
<feature type="binding site" evidence="1">
    <location>
        <position position="177"/>
    </location>
    <ligand>
        <name>Zn(2+)</name>
        <dbReference type="ChEBI" id="CHEBI:29105"/>
    </ligand>
</feature>
<feature type="binding site" evidence="1">
    <location>
        <position position="181"/>
    </location>
    <ligand>
        <name>Zn(2+)</name>
        <dbReference type="ChEBI" id="CHEBI:29105"/>
    </ligand>
</feature>
<dbReference type="Proteomes" id="UP000500741">
    <property type="component" value="Chromosome"/>
</dbReference>
<proteinExistence type="predicted"/>
<reference evidence="2 3" key="1">
    <citation type="submission" date="2020-03" db="EMBL/GenBank/DDBJ databases">
        <title>Weissella sp. nov., isolated from Cybister lewisianus.</title>
        <authorList>
            <person name="Hyun D.-W."/>
            <person name="Bae J.-W."/>
        </authorList>
    </citation>
    <scope>NUCLEOTIDE SEQUENCE [LARGE SCALE GENOMIC DNA]</scope>
    <source>
        <strain evidence="2 3">HDW19</strain>
    </source>
</reference>
<dbReference type="InterPro" id="IPR011257">
    <property type="entry name" value="DNA_glycosylase"/>
</dbReference>
<dbReference type="RefSeq" id="WP_166011186.1">
    <property type="nucleotide sequence ID" value="NZ_CP049888.1"/>
</dbReference>
<organism evidence="2 3">
    <name type="scientific">Weissella coleopterorum</name>
    <dbReference type="NCBI Taxonomy" id="2714949"/>
    <lineage>
        <taxon>Bacteria</taxon>
        <taxon>Bacillati</taxon>
        <taxon>Bacillota</taxon>
        <taxon>Bacilli</taxon>
        <taxon>Lactobacillales</taxon>
        <taxon>Lactobacillaceae</taxon>
        <taxon>Weissella</taxon>
    </lineage>
</organism>
<protein>
    <submittedName>
        <fullName evidence="2">DNA-3-methyladenine glycosylase I</fullName>
    </submittedName>
</protein>
<dbReference type="GO" id="GO:0008725">
    <property type="term" value="F:DNA-3-methyladenine glycosylase activity"/>
    <property type="evidence" value="ECO:0007669"/>
    <property type="project" value="InterPro"/>
</dbReference>
<sequence length="188" mass="21600">MIERCRWAVNGPQNLQEYHDHEWGIPEHSEQKLFELLSLETYQAGLSWQTVLDKRAAFKAAFFNYEIGKVAEMTEIDLEKLLQNKQIIRHRLKLAATIQNAQAVVKLWKQNVTLNQLLWESVNFKTIDHQVQTDQVIDSTTSLAIDLSKKLKQAGFKFMGPVTTYSLMQAAGLVNDHEVKCQYHGEGV</sequence>
<evidence type="ECO:0000313" key="3">
    <source>
        <dbReference type="Proteomes" id="UP000500741"/>
    </source>
</evidence>
<keyword evidence="3" id="KW-1185">Reference proteome</keyword>
<dbReference type="PANTHER" id="PTHR30037">
    <property type="entry name" value="DNA-3-METHYLADENINE GLYCOSYLASE 1"/>
    <property type="match status" value="1"/>
</dbReference>
<dbReference type="Pfam" id="PF03352">
    <property type="entry name" value="Adenine_glyco"/>
    <property type="match status" value="1"/>
</dbReference>
<dbReference type="EMBL" id="CP049888">
    <property type="protein sequence ID" value="QIL51016.1"/>
    <property type="molecule type" value="Genomic_DNA"/>
</dbReference>